<dbReference type="PROSITE" id="PS00893">
    <property type="entry name" value="NUDIX_BOX"/>
    <property type="match status" value="1"/>
</dbReference>
<organism evidence="8 9">
    <name type="scientific">Shewanella algidipiscicola</name>
    <dbReference type="NCBI Taxonomy" id="614070"/>
    <lineage>
        <taxon>Bacteria</taxon>
        <taxon>Pseudomonadati</taxon>
        <taxon>Pseudomonadota</taxon>
        <taxon>Gammaproteobacteria</taxon>
        <taxon>Alteromonadales</taxon>
        <taxon>Shewanellaceae</taxon>
        <taxon>Shewanella</taxon>
    </lineage>
</organism>
<dbReference type="EC" id="3.6.1.-" evidence="6"/>
<dbReference type="PANTHER" id="PTHR43046">
    <property type="entry name" value="GDP-MANNOSE MANNOSYL HYDROLASE"/>
    <property type="match status" value="1"/>
</dbReference>
<evidence type="ECO:0000313" key="8">
    <source>
        <dbReference type="EMBL" id="GIU49642.1"/>
    </source>
</evidence>
<evidence type="ECO:0000256" key="4">
    <source>
        <dbReference type="ARBA" id="ARBA00015552"/>
    </source>
</evidence>
<feature type="domain" description="Nudix hydrolase" evidence="7">
    <location>
        <begin position="3"/>
        <end position="131"/>
    </location>
</feature>
<evidence type="ECO:0000256" key="1">
    <source>
        <dbReference type="ARBA" id="ARBA00001946"/>
    </source>
</evidence>
<comment type="subunit">
    <text evidence="3 6">Monomer.</text>
</comment>
<accession>A0ABQ4PMS8</accession>
<dbReference type="CDD" id="cd03675">
    <property type="entry name" value="NUDIX_Hydrolase"/>
    <property type="match status" value="1"/>
</dbReference>
<keyword evidence="5 6" id="KW-0378">Hydrolase</keyword>
<dbReference type="PROSITE" id="PS51462">
    <property type="entry name" value="NUDIX"/>
    <property type="match status" value="1"/>
</dbReference>
<dbReference type="RefSeq" id="WP_119978963.1">
    <property type="nucleotide sequence ID" value="NZ_BPFB01000040.1"/>
</dbReference>
<keyword evidence="9" id="KW-1185">Reference proteome</keyword>
<proteinExistence type="inferred from homology"/>
<comment type="caution">
    <text evidence="8">The sequence shown here is derived from an EMBL/GenBank/DDBJ whole genome shotgun (WGS) entry which is preliminary data.</text>
</comment>
<evidence type="ECO:0000256" key="3">
    <source>
        <dbReference type="ARBA" id="ARBA00011245"/>
    </source>
</evidence>
<evidence type="ECO:0000259" key="7">
    <source>
        <dbReference type="PROSITE" id="PS51462"/>
    </source>
</evidence>
<sequence>MYRYKPNVTVACIIKCKDKYLMVEESIDGQLRYNQPAGHLEAHESLLEACQREVQEETGLKVTPQSLIGVYQFQANSELAFLRFTYFCQLDSQRTPHPQDSAINRALWLSLAEIQALNHQLRSPLVLQCIEDQLQGKQFSTDVVNCQFL</sequence>
<dbReference type="Proteomes" id="UP000761574">
    <property type="component" value="Unassembled WGS sequence"/>
</dbReference>
<keyword evidence="6" id="KW-0460">Magnesium</keyword>
<evidence type="ECO:0000256" key="2">
    <source>
        <dbReference type="ARBA" id="ARBA00007608"/>
    </source>
</evidence>
<protein>
    <recommendedName>
        <fullName evidence="4 6">Phosphatase NudJ</fullName>
        <ecNumber evidence="6">3.6.1.-</ecNumber>
    </recommendedName>
</protein>
<gene>
    <name evidence="6" type="primary">nudJ</name>
    <name evidence="8" type="ORF">TUM4630_28730</name>
</gene>
<dbReference type="InterPro" id="IPR015797">
    <property type="entry name" value="NUDIX_hydrolase-like_dom_sf"/>
</dbReference>
<dbReference type="GO" id="GO:0016787">
    <property type="term" value="F:hydrolase activity"/>
    <property type="evidence" value="ECO:0007669"/>
    <property type="project" value="UniProtKB-KW"/>
</dbReference>
<dbReference type="SUPFAM" id="SSF55811">
    <property type="entry name" value="Nudix"/>
    <property type="match status" value="1"/>
</dbReference>
<comment type="cofactor">
    <cofactor evidence="1 6">
        <name>Mg(2+)</name>
        <dbReference type="ChEBI" id="CHEBI:18420"/>
    </cofactor>
</comment>
<dbReference type="Pfam" id="PF00293">
    <property type="entry name" value="NUDIX"/>
    <property type="match status" value="1"/>
</dbReference>
<dbReference type="Gene3D" id="3.90.79.10">
    <property type="entry name" value="Nucleoside Triphosphate Pyrophosphohydrolase"/>
    <property type="match status" value="1"/>
</dbReference>
<evidence type="ECO:0000256" key="6">
    <source>
        <dbReference type="RuleBase" id="RU364043"/>
    </source>
</evidence>
<dbReference type="InterPro" id="IPR020084">
    <property type="entry name" value="NUDIX_hydrolase_CS"/>
</dbReference>
<evidence type="ECO:0000256" key="5">
    <source>
        <dbReference type="ARBA" id="ARBA00022801"/>
    </source>
</evidence>
<name>A0ABQ4PMS8_9GAMM</name>
<reference evidence="8 9" key="1">
    <citation type="submission" date="2021-05" db="EMBL/GenBank/DDBJ databases">
        <title>Molecular characterization for Shewanella algae harboring chromosomal blaOXA-55-like strains isolated from clinical and environment sample.</title>
        <authorList>
            <person name="Ohama Y."/>
            <person name="Aoki K."/>
            <person name="Harada S."/>
            <person name="Moriya K."/>
            <person name="Ishii Y."/>
            <person name="Tateda K."/>
        </authorList>
    </citation>
    <scope>NUCLEOTIDE SEQUENCE [LARGE SCALE GENOMIC DNA]</scope>
    <source>
        <strain evidence="8 9">LMG 23746</strain>
    </source>
</reference>
<evidence type="ECO:0000313" key="9">
    <source>
        <dbReference type="Proteomes" id="UP000761574"/>
    </source>
</evidence>
<dbReference type="EMBL" id="BPFB01000040">
    <property type="protein sequence ID" value="GIU49642.1"/>
    <property type="molecule type" value="Genomic_DNA"/>
</dbReference>
<dbReference type="PANTHER" id="PTHR43046:SF16">
    <property type="entry name" value="ADP-RIBOSE PYROPHOSPHATASE YJHB-RELATED"/>
    <property type="match status" value="1"/>
</dbReference>
<dbReference type="InterPro" id="IPR000086">
    <property type="entry name" value="NUDIX_hydrolase_dom"/>
</dbReference>
<dbReference type="InterPro" id="IPR033713">
    <property type="entry name" value="NudJ"/>
</dbReference>
<comment type="similarity">
    <text evidence="2 6">Belongs to the Nudix hydrolase family. NudJ subfamily.</text>
</comment>